<sequence length="81" mass="9564">MLICECLVIYLNYRKSTNKTAPKRLEGGGRPVQRETVDESVLRWFRDQREKKFRVSRNLIRQKAKEICGEEDFKVANCVLC</sequence>
<dbReference type="AlphaFoldDB" id="Q22861"/>
<gene>
    <name evidence="4" type="primary">ORF1</name>
</gene>
<protein>
    <submittedName>
        <fullName evidence="4">Transposase</fullName>
    </submittedName>
</protein>
<comment type="subcellular location">
    <subcellularLocation>
        <location evidence="1">Nucleus</location>
    </subcellularLocation>
</comment>
<dbReference type="Pfam" id="PF03221">
    <property type="entry name" value="HTH_Tnp_Tc5"/>
    <property type="match status" value="1"/>
</dbReference>
<proteinExistence type="predicted"/>
<accession>Q22861</accession>
<dbReference type="Gene3D" id="1.10.10.60">
    <property type="entry name" value="Homeodomain-like"/>
    <property type="match status" value="1"/>
</dbReference>
<reference evidence="4" key="2">
    <citation type="journal article" date="1992" name="DNA Cell Biol.">
        <title>The Tc2 transposon of Caenorhabditis elegans has the structure of a self-regulated element.</title>
        <authorList>
            <person name="Ruvolo V."/>
            <person name="Hill J.E."/>
            <person name="Levitt A."/>
        </authorList>
    </citation>
    <scope>NUCLEOTIDE SEQUENCE</scope>
    <source>
        <strain evidence="4">RW7406</strain>
    </source>
</reference>
<evidence type="ECO:0000256" key="2">
    <source>
        <dbReference type="ARBA" id="ARBA00023125"/>
    </source>
</evidence>
<dbReference type="GO" id="GO:0005634">
    <property type="term" value="C:nucleus"/>
    <property type="evidence" value="ECO:0007669"/>
    <property type="project" value="UniProtKB-SubCell"/>
</dbReference>
<dbReference type="GO" id="GO:0003677">
    <property type="term" value="F:DNA binding"/>
    <property type="evidence" value="ECO:0007669"/>
    <property type="project" value="UniProtKB-KW"/>
</dbReference>
<dbReference type="InterPro" id="IPR006600">
    <property type="entry name" value="HTH_CenpB_DNA-bd_dom"/>
</dbReference>
<feature type="domain" description="HTH CENPB-type" evidence="3">
    <location>
        <begin position="36"/>
        <end position="75"/>
    </location>
</feature>
<evidence type="ECO:0000313" key="4">
    <source>
        <dbReference type="EMBL" id="CAA41871.1"/>
    </source>
</evidence>
<dbReference type="InterPro" id="IPR009057">
    <property type="entry name" value="Homeodomain-like_sf"/>
</dbReference>
<reference evidence="4" key="1">
    <citation type="submission" date="1991-04" db="EMBL/GenBank/DDBJ databases">
        <authorList>
            <person name="Levitt A.M."/>
        </authorList>
    </citation>
    <scope>NUCLEOTIDE SEQUENCE</scope>
    <source>
        <strain evidence="4">RW7406</strain>
    </source>
</reference>
<keyword evidence="2" id="KW-0238">DNA-binding</keyword>
<dbReference type="SUPFAM" id="SSF46689">
    <property type="entry name" value="Homeodomain-like"/>
    <property type="match status" value="1"/>
</dbReference>
<dbReference type="EMBL" id="X59156">
    <property type="protein sequence ID" value="CAA41871.1"/>
    <property type="molecule type" value="Genomic_DNA"/>
</dbReference>
<organism evidence="4">
    <name type="scientific">Caenorhabditis elegans</name>
    <dbReference type="NCBI Taxonomy" id="6239"/>
    <lineage>
        <taxon>Eukaryota</taxon>
        <taxon>Metazoa</taxon>
        <taxon>Ecdysozoa</taxon>
        <taxon>Nematoda</taxon>
        <taxon>Chromadorea</taxon>
        <taxon>Rhabditida</taxon>
        <taxon>Rhabditina</taxon>
        <taxon>Rhabditomorpha</taxon>
        <taxon>Rhabditoidea</taxon>
        <taxon>Rhabditidae</taxon>
        <taxon>Peloderinae</taxon>
        <taxon>Caenorhabditis</taxon>
    </lineage>
</organism>
<evidence type="ECO:0000259" key="3">
    <source>
        <dbReference type="Pfam" id="PF03221"/>
    </source>
</evidence>
<evidence type="ECO:0000256" key="1">
    <source>
        <dbReference type="ARBA" id="ARBA00004123"/>
    </source>
</evidence>
<name>Q22861_CAEEL</name>